<dbReference type="InterPro" id="IPR050363">
    <property type="entry name" value="MIP/Aquaporin"/>
</dbReference>
<keyword evidence="5 8" id="KW-1133">Transmembrane helix</keyword>
<dbReference type="PaxDb" id="722438-MPNE_0048"/>
<keyword evidence="6 8" id="KW-0472">Membrane</keyword>
<dbReference type="PANTHER" id="PTHR43829">
    <property type="entry name" value="AQUAPORIN OR AQUAGLYCEROPORIN RELATED"/>
    <property type="match status" value="1"/>
</dbReference>
<dbReference type="Gene3D" id="1.20.1080.10">
    <property type="entry name" value="Glycerol uptake facilitator protein"/>
    <property type="match status" value="1"/>
</dbReference>
<dbReference type="PRINTS" id="PR00783">
    <property type="entry name" value="MINTRINSICP"/>
</dbReference>
<dbReference type="GO" id="GO:0015254">
    <property type="term" value="F:glycerol channel activity"/>
    <property type="evidence" value="ECO:0007669"/>
    <property type="project" value="TreeGrafter"/>
</dbReference>
<feature type="transmembrane region" description="Helical" evidence="8">
    <location>
        <begin position="162"/>
        <end position="182"/>
    </location>
</feature>
<sequence>MFNLSDFSELPRWIGAEFLGTFFLILLGNGAGSQLTLNKMFVKESKAKLLTAAFAWGIAVLVGVLIANSLFEGAGNINPAVSLFYAVSGTIQKALYPLHVNFSIPLLWVALLLAWVAQFAGAMLAQALLNFLFWKHIEQTDPQSVLVTHCTNPAIFNIPRNFATEFVATSVLIASLLVAGSFGANRFDQSPRGVVPMLVVTGLIMSFGAATGTAINPARDLGPRIVYWLSPIKNKDPNLKYSWIPVAAPLSASVILGVLVAVIV</sequence>
<dbReference type="InterPro" id="IPR022357">
    <property type="entry name" value="MIP_CS"/>
</dbReference>
<evidence type="ECO:0000256" key="1">
    <source>
        <dbReference type="ARBA" id="ARBA00004141"/>
    </source>
</evidence>
<dbReference type="AlphaFoldDB" id="A0A0H3DME8"/>
<dbReference type="STRING" id="722438.F539_00230"/>
<gene>
    <name evidence="9" type="ordered locus">MPNE_0048</name>
</gene>
<dbReference type="PROSITE" id="PS00221">
    <property type="entry name" value="MIP"/>
    <property type="match status" value="1"/>
</dbReference>
<organism evidence="9 10">
    <name type="scientific">Mycoplasmoides pneumoniae (strain ATCC 15531 / DSM 23978 / CIP 103766 / NBRC 14401 / NCTC 10119 / FH)</name>
    <name type="common">Mycoplasma pneumoniae</name>
    <dbReference type="NCBI Taxonomy" id="722438"/>
    <lineage>
        <taxon>Bacteria</taxon>
        <taxon>Bacillati</taxon>
        <taxon>Mycoplasmatota</taxon>
        <taxon>Mycoplasmoidales</taxon>
        <taxon>Mycoplasmoidaceae</taxon>
        <taxon>Mycoplasmoides</taxon>
    </lineage>
</organism>
<dbReference type="PANTHER" id="PTHR43829:SF9">
    <property type="entry name" value="AQUAPORIN-9"/>
    <property type="match status" value="1"/>
</dbReference>
<dbReference type="InterPro" id="IPR023271">
    <property type="entry name" value="Aquaporin-like"/>
</dbReference>
<comment type="subcellular location">
    <subcellularLocation>
        <location evidence="1">Membrane</location>
        <topology evidence="1">Multi-pass membrane protein</topology>
    </subcellularLocation>
</comment>
<evidence type="ECO:0000256" key="3">
    <source>
        <dbReference type="ARBA" id="ARBA00022448"/>
    </source>
</evidence>
<evidence type="ECO:0000256" key="7">
    <source>
        <dbReference type="RuleBase" id="RU000477"/>
    </source>
</evidence>
<reference evidence="9 10" key="1">
    <citation type="journal article" date="2010" name="Appl. Environ. Microbiol.">
        <title>Targeted chromosomal knockouts in Mycoplasma pneumoniae.</title>
        <authorList>
            <person name="Krishnakumar R."/>
            <person name="Assad-Garcia N."/>
            <person name="Benders G.A."/>
            <person name="Phan Q."/>
            <person name="Montague M.G."/>
            <person name="Glass J.I."/>
        </authorList>
    </citation>
    <scope>NUCLEOTIDE SEQUENCE [LARGE SCALE GENOMIC DNA]</scope>
    <source>
        <strain evidence="10">ATCC 15531 / DSM 22911 / NBRC 14401 / NCTC 10119 / FH</strain>
    </source>
</reference>
<keyword evidence="3 7" id="KW-0813">Transport</keyword>
<feature type="transmembrane region" description="Helical" evidence="8">
    <location>
        <begin position="243"/>
        <end position="263"/>
    </location>
</feature>
<name>A0A0H3DME8_MYCPB</name>
<dbReference type="PATRIC" id="fig|722438.3.peg.44"/>
<dbReference type="KEGG" id="mpj:MPNE_0048"/>
<feature type="transmembrane region" description="Helical" evidence="8">
    <location>
        <begin position="194"/>
        <end position="215"/>
    </location>
</feature>
<dbReference type="SUPFAM" id="SSF81338">
    <property type="entry name" value="Aquaporin-like"/>
    <property type="match status" value="1"/>
</dbReference>
<feature type="transmembrane region" description="Helical" evidence="8">
    <location>
        <begin position="77"/>
        <end position="96"/>
    </location>
</feature>
<evidence type="ECO:0000256" key="6">
    <source>
        <dbReference type="ARBA" id="ARBA00023136"/>
    </source>
</evidence>
<dbReference type="HOGENOM" id="CLU_020019_9_2_14"/>
<evidence type="ECO:0000256" key="2">
    <source>
        <dbReference type="ARBA" id="ARBA00006175"/>
    </source>
</evidence>
<protein>
    <submittedName>
        <fullName evidence="9">Transporter, major intrinsic protein (MIP) family protein</fullName>
    </submittedName>
</protein>
<dbReference type="eggNOG" id="COG0580">
    <property type="taxonomic scope" value="Bacteria"/>
</dbReference>
<dbReference type="EMBL" id="CP002077">
    <property type="protein sequence ID" value="ADK86916.1"/>
    <property type="molecule type" value="Genomic_DNA"/>
</dbReference>
<accession>A0A0H3DME8</accession>
<dbReference type="RefSeq" id="WP_014325305.1">
    <property type="nucleotide sequence ID" value="NZ_CP010546.1"/>
</dbReference>
<dbReference type="Proteomes" id="UP000007756">
    <property type="component" value="Chromosome"/>
</dbReference>
<evidence type="ECO:0000313" key="10">
    <source>
        <dbReference type="Proteomes" id="UP000007756"/>
    </source>
</evidence>
<dbReference type="GO" id="GO:0005886">
    <property type="term" value="C:plasma membrane"/>
    <property type="evidence" value="ECO:0007669"/>
    <property type="project" value="TreeGrafter"/>
</dbReference>
<comment type="similarity">
    <text evidence="2 7">Belongs to the MIP/aquaporin (TC 1.A.8) family.</text>
</comment>
<evidence type="ECO:0000256" key="4">
    <source>
        <dbReference type="ARBA" id="ARBA00022692"/>
    </source>
</evidence>
<feature type="transmembrane region" description="Helical" evidence="8">
    <location>
        <begin position="12"/>
        <end position="37"/>
    </location>
</feature>
<feature type="transmembrane region" description="Helical" evidence="8">
    <location>
        <begin position="108"/>
        <end position="134"/>
    </location>
</feature>
<evidence type="ECO:0000256" key="5">
    <source>
        <dbReference type="ARBA" id="ARBA00022989"/>
    </source>
</evidence>
<dbReference type="InterPro" id="IPR000425">
    <property type="entry name" value="MIP"/>
</dbReference>
<evidence type="ECO:0000256" key="8">
    <source>
        <dbReference type="SAM" id="Phobius"/>
    </source>
</evidence>
<dbReference type="Pfam" id="PF00230">
    <property type="entry name" value="MIP"/>
    <property type="match status" value="1"/>
</dbReference>
<proteinExistence type="inferred from homology"/>
<feature type="transmembrane region" description="Helical" evidence="8">
    <location>
        <begin position="49"/>
        <end position="71"/>
    </location>
</feature>
<evidence type="ECO:0000313" key="9">
    <source>
        <dbReference type="EMBL" id="ADK86916.1"/>
    </source>
</evidence>
<keyword evidence="4 7" id="KW-0812">Transmembrane</keyword>